<keyword evidence="1" id="KW-0812">Transmembrane</keyword>
<proteinExistence type="predicted"/>
<dbReference type="eggNOG" id="COG3198">
    <property type="taxonomic scope" value="Bacteria"/>
</dbReference>
<dbReference type="STRING" id="1191523.MROS_1517"/>
<name>I6ZRR4_MELRP</name>
<dbReference type="Proteomes" id="UP000009011">
    <property type="component" value="Chromosome"/>
</dbReference>
<evidence type="ECO:0000313" key="2">
    <source>
        <dbReference type="EMBL" id="AFN74754.1"/>
    </source>
</evidence>
<dbReference type="HOGENOM" id="CLU_142165_0_0_10"/>
<keyword evidence="1" id="KW-1133">Transmembrane helix</keyword>
<keyword evidence="1" id="KW-0472">Membrane</keyword>
<organism evidence="2 3">
    <name type="scientific">Melioribacter roseus (strain DSM 23840 / JCM 17771 / VKM B-2668 / P3M-2)</name>
    <dbReference type="NCBI Taxonomy" id="1191523"/>
    <lineage>
        <taxon>Bacteria</taxon>
        <taxon>Pseudomonadati</taxon>
        <taxon>Ignavibacteriota</taxon>
        <taxon>Ignavibacteria</taxon>
        <taxon>Ignavibacteriales</taxon>
        <taxon>Melioribacteraceae</taxon>
        <taxon>Melioribacter</taxon>
    </lineage>
</organism>
<dbReference type="InterPro" id="IPR008620">
    <property type="entry name" value="FixH"/>
</dbReference>
<dbReference type="EMBL" id="CP003557">
    <property type="protein sequence ID" value="AFN74754.1"/>
    <property type="molecule type" value="Genomic_DNA"/>
</dbReference>
<feature type="transmembrane region" description="Helical" evidence="1">
    <location>
        <begin position="7"/>
        <end position="28"/>
    </location>
</feature>
<dbReference type="RefSeq" id="WP_014856188.1">
    <property type="nucleotide sequence ID" value="NC_018178.1"/>
</dbReference>
<dbReference type="KEGG" id="mro:MROS_1517"/>
<accession>I6ZRR4</accession>
<dbReference type="Pfam" id="PF05751">
    <property type="entry name" value="FixH"/>
    <property type="match status" value="1"/>
</dbReference>
<sequence>MKLSWGTIIVIVYTVFVIGTLTMVYIFMNQDVSLVTENYYAEEIKYQNQIEKKKNSESLDKNISVIMNEGYVDIVFPEITQPEKIKGEIEFYRPSDQERDFIADIQLDSTYTFRVPFNKLKRGYWKIKIDWSDGIKEYYYEKNLMIS</sequence>
<gene>
    <name evidence="2" type="ordered locus">MROS_1517</name>
</gene>
<evidence type="ECO:0000313" key="3">
    <source>
        <dbReference type="Proteomes" id="UP000009011"/>
    </source>
</evidence>
<dbReference type="AlphaFoldDB" id="I6ZRR4"/>
<protein>
    <submittedName>
        <fullName evidence="2">Cbb3-type cytochrome c oxidase maturation protein CcoH</fullName>
    </submittedName>
</protein>
<keyword evidence="3" id="KW-1185">Reference proteome</keyword>
<evidence type="ECO:0000256" key="1">
    <source>
        <dbReference type="SAM" id="Phobius"/>
    </source>
</evidence>
<reference evidence="2 3" key="1">
    <citation type="journal article" date="2013" name="PLoS ONE">
        <title>Genomic analysis of Melioribacter roseus, facultatively anaerobic organotrophic bacterium representing a novel deep lineage within Bacteriodetes/Chlorobi group.</title>
        <authorList>
            <person name="Kadnikov V.V."/>
            <person name="Mardanov A.V."/>
            <person name="Podosokorskaya O.A."/>
            <person name="Gavrilov S.N."/>
            <person name="Kublanov I.V."/>
            <person name="Beletsky A.V."/>
            <person name="Bonch-Osmolovskaya E.A."/>
            <person name="Ravin N.V."/>
        </authorList>
    </citation>
    <scope>NUCLEOTIDE SEQUENCE [LARGE SCALE GENOMIC DNA]</scope>
    <source>
        <strain evidence="3">JCM 17771 / P3M-2</strain>
    </source>
</reference>
<dbReference type="OrthoDB" id="1493774at2"/>